<dbReference type="Proteomes" id="UP000316609">
    <property type="component" value="Unassembled WGS sequence"/>
</dbReference>
<protein>
    <submittedName>
        <fullName evidence="2">Uncharacterized protein</fullName>
    </submittedName>
</protein>
<organism evidence="2 3">
    <name type="scientific">Eiseniibacteriota bacterium</name>
    <dbReference type="NCBI Taxonomy" id="2212470"/>
    <lineage>
        <taxon>Bacteria</taxon>
        <taxon>Candidatus Eiseniibacteriota</taxon>
    </lineage>
</organism>
<dbReference type="AlphaFoldDB" id="A0A538TKN6"/>
<reference evidence="2 3" key="1">
    <citation type="journal article" date="2019" name="Nat. Microbiol.">
        <title>Mediterranean grassland soil C-N compound turnover is dependent on rainfall and depth, and is mediated by genomically divergent microorganisms.</title>
        <authorList>
            <person name="Diamond S."/>
            <person name="Andeer P.F."/>
            <person name="Li Z."/>
            <person name="Crits-Christoph A."/>
            <person name="Burstein D."/>
            <person name="Anantharaman K."/>
            <person name="Lane K.R."/>
            <person name="Thomas B.C."/>
            <person name="Pan C."/>
            <person name="Northen T.R."/>
            <person name="Banfield J.F."/>
        </authorList>
    </citation>
    <scope>NUCLEOTIDE SEQUENCE [LARGE SCALE GENOMIC DNA]</scope>
    <source>
        <strain evidence="2">WS_8</strain>
    </source>
</reference>
<gene>
    <name evidence="2" type="ORF">E6K78_09670</name>
</gene>
<accession>A0A538TKN6</accession>
<proteinExistence type="predicted"/>
<name>A0A538TKN6_UNCEI</name>
<dbReference type="EMBL" id="VBOY01000092">
    <property type="protein sequence ID" value="TMQ64189.1"/>
    <property type="molecule type" value="Genomic_DNA"/>
</dbReference>
<evidence type="ECO:0000313" key="3">
    <source>
        <dbReference type="Proteomes" id="UP000316609"/>
    </source>
</evidence>
<feature type="region of interest" description="Disordered" evidence="1">
    <location>
        <begin position="32"/>
        <end position="52"/>
    </location>
</feature>
<evidence type="ECO:0000256" key="1">
    <source>
        <dbReference type="SAM" id="MobiDB-lite"/>
    </source>
</evidence>
<comment type="caution">
    <text evidence="2">The sequence shown here is derived from an EMBL/GenBank/DDBJ whole genome shotgun (WGS) entry which is preliminary data.</text>
</comment>
<evidence type="ECO:0000313" key="2">
    <source>
        <dbReference type="EMBL" id="TMQ64189.1"/>
    </source>
</evidence>
<sequence length="221" mass="23706">MRSYALAMAFVMLIAAVAWLLRRGAGGDRTLMPVPPALDADDPPEPDRESDGDLELAITSEGVVFVPDSHGVRLLALAGPSGVDAYREDIEAGMIALGAQERLSLAGQRPGSALNAGDFTAARLKRGAAGVLPWRVETLGRDGEFGAFEFETEDGARAALTLLERFRIVRRPLDDEGNPIPASPEDFEEARRRYEDSWRALSLESDLEGGAGGSGIVSDRR</sequence>